<dbReference type="AlphaFoldDB" id="A0A0H5PXG8"/>
<organism evidence="2">
    <name type="scientific">uncultured prokaryote</name>
    <dbReference type="NCBI Taxonomy" id="198431"/>
    <lineage>
        <taxon>unclassified sequences</taxon>
        <taxon>environmental samples</taxon>
    </lineage>
</organism>
<name>A0A0H5PXG8_9ZZZZ</name>
<keyword evidence="1" id="KW-0472">Membrane</keyword>
<sequence length="116" mass="13860">MFYHRFGLFFALFLGIKQGLCELKTLFLCSESFSFMSMTVTDIYEMMNSKAGAFFEWLQTHPKYGLLFCVGLLVLWLVGLLLRWDWAYHWQFNGKLWFFDDCKPETRRRIKIGSTK</sequence>
<dbReference type="Pfam" id="PF15562">
    <property type="entry name" value="Imm17"/>
    <property type="match status" value="1"/>
</dbReference>
<evidence type="ECO:0000313" key="2">
    <source>
        <dbReference type="EMBL" id="CRY93870.1"/>
    </source>
</evidence>
<dbReference type="EMBL" id="LN852776">
    <property type="protein sequence ID" value="CRY93870.1"/>
    <property type="molecule type" value="Genomic_DNA"/>
</dbReference>
<accession>A0A0H5PXG8</accession>
<keyword evidence="1" id="KW-0812">Transmembrane</keyword>
<feature type="transmembrane region" description="Helical" evidence="1">
    <location>
        <begin position="64"/>
        <end position="82"/>
    </location>
</feature>
<reference evidence="2" key="2">
    <citation type="submission" date="2015-07" db="EMBL/GenBank/DDBJ databases">
        <title>Plasmids, circular viruses and viroids from rat gut.</title>
        <authorList>
            <person name="Jorgensen T.J."/>
            <person name="Hansen M.A."/>
            <person name="Xu Z."/>
            <person name="Tabak M.A."/>
            <person name="Sorensen S.J."/>
            <person name="Hansen L.H."/>
        </authorList>
    </citation>
    <scope>NUCLEOTIDE SEQUENCE</scope>
    <source>
        <strain evidence="2">RGRH0085</strain>
    </source>
</reference>
<keyword evidence="1" id="KW-1133">Transmembrane helix</keyword>
<evidence type="ECO:0000256" key="1">
    <source>
        <dbReference type="SAM" id="Phobius"/>
    </source>
</evidence>
<protein>
    <submittedName>
        <fullName evidence="2">Uncharacterized protein</fullName>
    </submittedName>
</protein>
<dbReference type="InterPro" id="IPR029087">
    <property type="entry name" value="Imm17"/>
</dbReference>
<reference evidence="2" key="1">
    <citation type="submission" date="2015-06" db="EMBL/GenBank/DDBJ databases">
        <authorList>
            <person name="Joergensen T."/>
        </authorList>
    </citation>
    <scope>NUCLEOTIDE SEQUENCE</scope>
    <source>
        <strain evidence="2">RGRH0085</strain>
    </source>
</reference>
<proteinExistence type="predicted"/>